<sequence length="183" mass="20012">MTVFNSLAPGNYAVDPTHTEIGFTARHMMVAKVRGTFSEFAASVDVGETLADSSVTAEVQLNSVDTRNEDRDNHLRTSDFFDVENHPTMTFRSTEITESSMTGDLTIKGNTRPVTFDLEFNGVSPDPWGGTRAGFEATTEVNRKDWDLTWNVAVEGGGVLVSEKVKLHLDVELVVPTGEEAQA</sequence>
<accession>A0ABY4YS37</accession>
<dbReference type="InterPro" id="IPR036761">
    <property type="entry name" value="TTHA0802/YceI-like_sf"/>
</dbReference>
<dbReference type="PANTHER" id="PTHR34406:SF1">
    <property type="entry name" value="PROTEIN YCEI"/>
    <property type="match status" value="1"/>
</dbReference>
<dbReference type="SUPFAM" id="SSF101874">
    <property type="entry name" value="YceI-like"/>
    <property type="match status" value="1"/>
</dbReference>
<dbReference type="EMBL" id="CP099489">
    <property type="protein sequence ID" value="USQ79561.1"/>
    <property type="molecule type" value="Genomic_DNA"/>
</dbReference>
<dbReference type="PANTHER" id="PTHR34406">
    <property type="entry name" value="PROTEIN YCEI"/>
    <property type="match status" value="1"/>
</dbReference>
<dbReference type="RefSeq" id="WP_252592668.1">
    <property type="nucleotide sequence ID" value="NZ_CP099489.1"/>
</dbReference>
<gene>
    <name evidence="3" type="ORF">NF556_18500</name>
</gene>
<dbReference type="SMART" id="SM00867">
    <property type="entry name" value="YceI"/>
    <property type="match status" value="1"/>
</dbReference>
<evidence type="ECO:0000256" key="1">
    <source>
        <dbReference type="ARBA" id="ARBA00008812"/>
    </source>
</evidence>
<proteinExistence type="inferred from homology"/>
<feature type="domain" description="Lipid/polyisoprenoid-binding YceI-like" evidence="2">
    <location>
        <begin position="11"/>
        <end position="174"/>
    </location>
</feature>
<organism evidence="3 4">
    <name type="scientific">Ornithinimicrobium faecis</name>
    <dbReference type="NCBI Taxonomy" id="2934158"/>
    <lineage>
        <taxon>Bacteria</taxon>
        <taxon>Bacillati</taxon>
        <taxon>Actinomycetota</taxon>
        <taxon>Actinomycetes</taxon>
        <taxon>Micrococcales</taxon>
        <taxon>Ornithinimicrobiaceae</taxon>
        <taxon>Ornithinimicrobium</taxon>
    </lineage>
</organism>
<evidence type="ECO:0000313" key="3">
    <source>
        <dbReference type="EMBL" id="USQ79561.1"/>
    </source>
</evidence>
<protein>
    <submittedName>
        <fullName evidence="3">YceI family protein</fullName>
    </submittedName>
</protein>
<dbReference type="Pfam" id="PF04264">
    <property type="entry name" value="YceI"/>
    <property type="match status" value="1"/>
</dbReference>
<dbReference type="Proteomes" id="UP001056455">
    <property type="component" value="Chromosome"/>
</dbReference>
<keyword evidence="4" id="KW-1185">Reference proteome</keyword>
<reference evidence="3" key="1">
    <citation type="submission" date="2022-06" db="EMBL/GenBank/DDBJ databases">
        <title>Ornithinimicrobium HY1793.</title>
        <authorList>
            <person name="Huang Y."/>
        </authorList>
    </citation>
    <scope>NUCLEOTIDE SEQUENCE</scope>
    <source>
        <strain evidence="3">HY1793</strain>
    </source>
</reference>
<comment type="similarity">
    <text evidence="1">Belongs to the UPF0312 family.</text>
</comment>
<name>A0ABY4YS37_9MICO</name>
<evidence type="ECO:0000259" key="2">
    <source>
        <dbReference type="SMART" id="SM00867"/>
    </source>
</evidence>
<dbReference type="InterPro" id="IPR007372">
    <property type="entry name" value="Lipid/polyisoprenoid-bd_YceI"/>
</dbReference>
<dbReference type="Gene3D" id="2.40.128.110">
    <property type="entry name" value="Lipid/polyisoprenoid-binding, YceI-like"/>
    <property type="match status" value="1"/>
</dbReference>
<evidence type="ECO:0000313" key="4">
    <source>
        <dbReference type="Proteomes" id="UP001056455"/>
    </source>
</evidence>